<dbReference type="EMBL" id="SBII01000004">
    <property type="protein sequence ID" value="RWX00836.1"/>
    <property type="molecule type" value="Genomic_DNA"/>
</dbReference>
<accession>A0A3S3U387</accession>
<dbReference type="Proteomes" id="UP000287527">
    <property type="component" value="Unassembled WGS sequence"/>
</dbReference>
<reference evidence="1 2" key="1">
    <citation type="submission" date="2019-01" db="EMBL/GenBank/DDBJ databases">
        <title>Flavobacterium sp. nov.,isolated from freshwater.</title>
        <authorList>
            <person name="Zhang R."/>
            <person name="Du Z.-J."/>
        </authorList>
    </citation>
    <scope>NUCLEOTIDE SEQUENCE [LARGE SCALE GENOMIC DNA]</scope>
    <source>
        <strain evidence="1 2">1E403</strain>
    </source>
</reference>
<dbReference type="OrthoDB" id="1367668at2"/>
<gene>
    <name evidence="1" type="ORF">EPI11_07390</name>
</gene>
<evidence type="ECO:0000313" key="2">
    <source>
        <dbReference type="Proteomes" id="UP000287527"/>
    </source>
</evidence>
<keyword evidence="2" id="KW-1185">Reference proteome</keyword>
<proteinExistence type="predicted"/>
<dbReference type="AlphaFoldDB" id="A0A3S3U387"/>
<protein>
    <submittedName>
        <fullName evidence="1">Uncharacterized protein</fullName>
    </submittedName>
</protein>
<dbReference type="RefSeq" id="WP_128389318.1">
    <property type="nucleotide sequence ID" value="NZ_SBII01000004.1"/>
</dbReference>
<evidence type="ECO:0000313" key="1">
    <source>
        <dbReference type="EMBL" id="RWX00836.1"/>
    </source>
</evidence>
<comment type="caution">
    <text evidence="1">The sequence shown here is derived from an EMBL/GenBank/DDBJ whole genome shotgun (WGS) entry which is preliminary data.</text>
</comment>
<organism evidence="1 2">
    <name type="scientific">Flavobacterium cerinum</name>
    <dbReference type="NCBI Taxonomy" id="2502784"/>
    <lineage>
        <taxon>Bacteria</taxon>
        <taxon>Pseudomonadati</taxon>
        <taxon>Bacteroidota</taxon>
        <taxon>Flavobacteriia</taxon>
        <taxon>Flavobacteriales</taxon>
        <taxon>Flavobacteriaceae</taxon>
        <taxon>Flavobacterium</taxon>
    </lineage>
</organism>
<name>A0A3S3U387_9FLAO</name>
<sequence>MRYAISYDSVQEFVLEHDLKENNIIVLHPHDYDVVAAEFADENNITIYRSFQILGISVVEDTADEVKKNHISVMELAAS</sequence>